<proteinExistence type="inferred from homology"/>
<evidence type="ECO:0000259" key="6">
    <source>
        <dbReference type="PROSITE" id="PS51935"/>
    </source>
</evidence>
<comment type="caution">
    <text evidence="7">The sequence shown here is derived from an EMBL/GenBank/DDBJ whole genome shotgun (WGS) entry which is preliminary data.</text>
</comment>
<keyword evidence="4" id="KW-0788">Thiol protease</keyword>
<keyword evidence="5" id="KW-0732">Signal</keyword>
<sequence length="173" mass="18372">MLFTTVFTAKQRLKKARRSHTGFAAAMAAVVVGLTTLAGATAPASAGPLPAERAPGTAEEAVEHALSRVGKPYRYGAEGPDAFDCSGLVQWSFRKAGVRLPRTTYDQYDVGTRVSYGNLRRGDVVFFYSGPGHAGIYLGGGRMVHAPNSGGRVEVVRMSGHYRGHFAGAVRVT</sequence>
<dbReference type="PANTHER" id="PTHR47053">
    <property type="entry name" value="MUREIN DD-ENDOPEPTIDASE MEPH-RELATED"/>
    <property type="match status" value="1"/>
</dbReference>
<keyword evidence="2" id="KW-0645">Protease</keyword>
<dbReference type="InterPro" id="IPR038765">
    <property type="entry name" value="Papain-like_cys_pep_sf"/>
</dbReference>
<gene>
    <name evidence="7" type="ORF">CLV72_102434</name>
</gene>
<comment type="similarity">
    <text evidence="1">Belongs to the peptidase C40 family.</text>
</comment>
<dbReference type="GO" id="GO:0006508">
    <property type="term" value="P:proteolysis"/>
    <property type="evidence" value="ECO:0007669"/>
    <property type="project" value="UniProtKB-KW"/>
</dbReference>
<dbReference type="PROSITE" id="PS51935">
    <property type="entry name" value="NLPC_P60"/>
    <property type="match status" value="1"/>
</dbReference>
<dbReference type="RefSeq" id="WP_245930008.1">
    <property type="nucleotide sequence ID" value="NZ_PVZC01000002.1"/>
</dbReference>
<keyword evidence="8" id="KW-1185">Reference proteome</keyword>
<dbReference type="InterPro" id="IPR051202">
    <property type="entry name" value="Peptidase_C40"/>
</dbReference>
<feature type="signal peptide" evidence="5">
    <location>
        <begin position="1"/>
        <end position="46"/>
    </location>
</feature>
<dbReference type="AlphaFoldDB" id="A0A2T0QAG2"/>
<dbReference type="PANTHER" id="PTHR47053:SF1">
    <property type="entry name" value="MUREIN DD-ENDOPEPTIDASE MEPH-RELATED"/>
    <property type="match status" value="1"/>
</dbReference>
<dbReference type="InterPro" id="IPR000064">
    <property type="entry name" value="NLP_P60_dom"/>
</dbReference>
<evidence type="ECO:0000313" key="8">
    <source>
        <dbReference type="Proteomes" id="UP000237846"/>
    </source>
</evidence>
<evidence type="ECO:0000256" key="3">
    <source>
        <dbReference type="ARBA" id="ARBA00022801"/>
    </source>
</evidence>
<organism evidence="7 8">
    <name type="scientific">Allonocardiopsis opalescens</name>
    <dbReference type="NCBI Taxonomy" id="1144618"/>
    <lineage>
        <taxon>Bacteria</taxon>
        <taxon>Bacillati</taxon>
        <taxon>Actinomycetota</taxon>
        <taxon>Actinomycetes</taxon>
        <taxon>Streptosporangiales</taxon>
        <taxon>Allonocardiopsis</taxon>
    </lineage>
</organism>
<feature type="chain" id="PRO_5038510830" evidence="5">
    <location>
        <begin position="47"/>
        <end position="173"/>
    </location>
</feature>
<keyword evidence="3 7" id="KW-0378">Hydrolase</keyword>
<evidence type="ECO:0000256" key="4">
    <source>
        <dbReference type="ARBA" id="ARBA00022807"/>
    </source>
</evidence>
<dbReference type="Pfam" id="PF00877">
    <property type="entry name" value="NLPC_P60"/>
    <property type="match status" value="1"/>
</dbReference>
<feature type="domain" description="NlpC/P60" evidence="6">
    <location>
        <begin position="55"/>
        <end position="173"/>
    </location>
</feature>
<evidence type="ECO:0000256" key="1">
    <source>
        <dbReference type="ARBA" id="ARBA00007074"/>
    </source>
</evidence>
<dbReference type="SUPFAM" id="SSF54001">
    <property type="entry name" value="Cysteine proteinases"/>
    <property type="match status" value="1"/>
</dbReference>
<reference evidence="7 8" key="1">
    <citation type="submission" date="2018-03" db="EMBL/GenBank/DDBJ databases">
        <title>Genomic Encyclopedia of Archaeal and Bacterial Type Strains, Phase II (KMG-II): from individual species to whole genera.</title>
        <authorList>
            <person name="Goeker M."/>
        </authorList>
    </citation>
    <scope>NUCLEOTIDE SEQUENCE [LARGE SCALE GENOMIC DNA]</scope>
    <source>
        <strain evidence="7 8">DSM 45601</strain>
    </source>
</reference>
<evidence type="ECO:0000256" key="2">
    <source>
        <dbReference type="ARBA" id="ARBA00022670"/>
    </source>
</evidence>
<protein>
    <submittedName>
        <fullName evidence="7">Cell wall-associated NlpC family hydrolase</fullName>
    </submittedName>
</protein>
<dbReference type="Proteomes" id="UP000237846">
    <property type="component" value="Unassembled WGS sequence"/>
</dbReference>
<name>A0A2T0QAG2_9ACTN</name>
<dbReference type="Gene3D" id="3.90.1720.10">
    <property type="entry name" value="endopeptidase domain like (from Nostoc punctiforme)"/>
    <property type="match status" value="1"/>
</dbReference>
<evidence type="ECO:0000256" key="5">
    <source>
        <dbReference type="SAM" id="SignalP"/>
    </source>
</evidence>
<evidence type="ECO:0000313" key="7">
    <source>
        <dbReference type="EMBL" id="PRY00802.1"/>
    </source>
</evidence>
<dbReference type="GO" id="GO:0008234">
    <property type="term" value="F:cysteine-type peptidase activity"/>
    <property type="evidence" value="ECO:0007669"/>
    <property type="project" value="UniProtKB-KW"/>
</dbReference>
<dbReference type="EMBL" id="PVZC01000002">
    <property type="protein sequence ID" value="PRY00802.1"/>
    <property type="molecule type" value="Genomic_DNA"/>
</dbReference>
<accession>A0A2T0QAG2</accession>